<feature type="domain" description="Knr4/Smi1-like" evidence="2">
    <location>
        <begin position="139"/>
        <end position="228"/>
    </location>
</feature>
<feature type="region of interest" description="Disordered" evidence="1">
    <location>
        <begin position="50"/>
        <end position="77"/>
    </location>
</feature>
<dbReference type="SUPFAM" id="SSF160631">
    <property type="entry name" value="SMI1/KNR4-like"/>
    <property type="match status" value="1"/>
</dbReference>
<evidence type="ECO:0000256" key="1">
    <source>
        <dbReference type="SAM" id="MobiDB-lite"/>
    </source>
</evidence>
<dbReference type="EMBL" id="JACHXU010000031">
    <property type="protein sequence ID" value="MBB3210099.1"/>
    <property type="molecule type" value="Genomic_DNA"/>
</dbReference>
<comment type="caution">
    <text evidence="3">The sequence shown here is derived from an EMBL/GenBank/DDBJ whole genome shotgun (WGS) entry which is preliminary data.</text>
</comment>
<name>A0A7W5H965_9BACT</name>
<gene>
    <name evidence="3" type="ORF">FHS27_005945</name>
</gene>
<protein>
    <recommendedName>
        <fullName evidence="2">Knr4/Smi1-like domain-containing protein</fullName>
    </recommendedName>
</protein>
<reference evidence="3 4" key="1">
    <citation type="submission" date="2020-08" db="EMBL/GenBank/DDBJ databases">
        <title>Genomic Encyclopedia of Type Strains, Phase III (KMG-III): the genomes of soil and plant-associated and newly described type strains.</title>
        <authorList>
            <person name="Whitman W."/>
        </authorList>
    </citation>
    <scope>NUCLEOTIDE SEQUENCE [LARGE SCALE GENOMIC DNA]</scope>
    <source>
        <strain evidence="3 4">CECT 8075</strain>
    </source>
</reference>
<dbReference type="Pfam" id="PF09346">
    <property type="entry name" value="SMI1_KNR4"/>
    <property type="match status" value="1"/>
</dbReference>
<dbReference type="InterPro" id="IPR037883">
    <property type="entry name" value="Knr4/Smi1-like_sf"/>
</dbReference>
<organism evidence="3 4">
    <name type="scientific">Aporhodopirellula rubra</name>
    <dbReference type="NCBI Taxonomy" id="980271"/>
    <lineage>
        <taxon>Bacteria</taxon>
        <taxon>Pseudomonadati</taxon>
        <taxon>Planctomycetota</taxon>
        <taxon>Planctomycetia</taxon>
        <taxon>Pirellulales</taxon>
        <taxon>Pirellulaceae</taxon>
        <taxon>Aporhodopirellula</taxon>
    </lineage>
</organism>
<dbReference type="RefSeq" id="WP_184309193.1">
    <property type="nucleotide sequence ID" value="NZ_JACHXU010000031.1"/>
</dbReference>
<keyword evidence="4" id="KW-1185">Reference proteome</keyword>
<evidence type="ECO:0000313" key="4">
    <source>
        <dbReference type="Proteomes" id="UP000536179"/>
    </source>
</evidence>
<sequence>MALTCVTEAADSHRSTSATHECRFFLLRLPKLSSLRDVTFAYNAGTDTTHIRQSHNRRPNAAPSEYPSGALEPTSNRDCWSRPNTASLVTSGNIQMQMENSSYHLARRCESASIAWGQTPSPRLDSTQLEESRDLIDDPLPDLLVDLYSTVGNGGFGPQGGLLGLRGGFAGFDSRMPIVETYLEFMWDPRALEEGWNWPAELLPIAEGGCGLVYCIDLDSADAAIHLLDPNGFESEDNLLDYIQPCHTTLYEWLLDWSQTRPPAQQVSKTIRRSLFGRFFAPFRRNA</sequence>
<evidence type="ECO:0000259" key="2">
    <source>
        <dbReference type="Pfam" id="PF09346"/>
    </source>
</evidence>
<dbReference type="AlphaFoldDB" id="A0A7W5H965"/>
<proteinExistence type="predicted"/>
<accession>A0A7W5H965</accession>
<dbReference type="Gene3D" id="3.40.1580.10">
    <property type="entry name" value="SMI1/KNR4-like"/>
    <property type="match status" value="1"/>
</dbReference>
<evidence type="ECO:0000313" key="3">
    <source>
        <dbReference type="EMBL" id="MBB3210099.1"/>
    </source>
</evidence>
<dbReference type="InterPro" id="IPR018958">
    <property type="entry name" value="Knr4/Smi1-like_dom"/>
</dbReference>
<dbReference type="Proteomes" id="UP000536179">
    <property type="component" value="Unassembled WGS sequence"/>
</dbReference>